<dbReference type="PANTHER" id="PTHR15840">
    <property type="entry name" value="CGI-121 FAMILY MEMBER"/>
    <property type="match status" value="1"/>
</dbReference>
<evidence type="ECO:0000256" key="6">
    <source>
        <dbReference type="ARBA" id="ARBA00023242"/>
    </source>
</evidence>
<dbReference type="Pfam" id="PF08617">
    <property type="entry name" value="CGI-121"/>
    <property type="match status" value="1"/>
</dbReference>
<accession>A0A0G4NFF2</accession>
<evidence type="ECO:0000256" key="1">
    <source>
        <dbReference type="ARBA" id="ARBA00004123"/>
    </source>
</evidence>
<gene>
    <name evidence="10" type="ORF">BN1723_006459</name>
</gene>
<proteinExistence type="inferred from homology"/>
<dbReference type="AlphaFoldDB" id="A0A0G4NFF2"/>
<evidence type="ECO:0000256" key="9">
    <source>
        <dbReference type="SAM" id="MobiDB-lite"/>
    </source>
</evidence>
<dbReference type="GO" id="GO:0002949">
    <property type="term" value="P:tRNA threonylcarbamoyladenosine modification"/>
    <property type="evidence" value="ECO:0007669"/>
    <property type="project" value="TreeGrafter"/>
</dbReference>
<dbReference type="PANTHER" id="PTHR15840:SF10">
    <property type="entry name" value="EKC_KEOPS COMPLEX SUBUNIT TPRKB"/>
    <property type="match status" value="1"/>
</dbReference>
<feature type="region of interest" description="Disordered" evidence="9">
    <location>
        <begin position="216"/>
        <end position="240"/>
    </location>
</feature>
<evidence type="ECO:0000313" key="11">
    <source>
        <dbReference type="Proteomes" id="UP000045706"/>
    </source>
</evidence>
<keyword evidence="6 8" id="KW-0539">Nucleus</keyword>
<evidence type="ECO:0000256" key="3">
    <source>
        <dbReference type="ARBA" id="ARBA00015316"/>
    </source>
</evidence>
<reference evidence="11" key="1">
    <citation type="submission" date="2015-05" db="EMBL/GenBank/DDBJ databases">
        <authorList>
            <person name="Fogelqvist Johan"/>
        </authorList>
    </citation>
    <scope>NUCLEOTIDE SEQUENCE [LARGE SCALE GENOMIC DNA]</scope>
</reference>
<organism evidence="10 11">
    <name type="scientific">Verticillium longisporum</name>
    <name type="common">Verticillium dahliae var. longisporum</name>
    <dbReference type="NCBI Taxonomy" id="100787"/>
    <lineage>
        <taxon>Eukaryota</taxon>
        <taxon>Fungi</taxon>
        <taxon>Dikarya</taxon>
        <taxon>Ascomycota</taxon>
        <taxon>Pezizomycotina</taxon>
        <taxon>Sordariomycetes</taxon>
        <taxon>Hypocreomycetidae</taxon>
        <taxon>Glomerellales</taxon>
        <taxon>Plectosphaerellaceae</taxon>
        <taxon>Verticillium</taxon>
    </lineage>
</organism>
<evidence type="ECO:0000256" key="4">
    <source>
        <dbReference type="ARBA" id="ARBA00016009"/>
    </source>
</evidence>
<evidence type="ECO:0000256" key="7">
    <source>
        <dbReference type="ARBA" id="ARBA00025043"/>
    </source>
</evidence>
<evidence type="ECO:0000256" key="2">
    <source>
        <dbReference type="ARBA" id="ARBA00005546"/>
    </source>
</evidence>
<dbReference type="EMBL" id="CVQI01034606">
    <property type="protein sequence ID" value="CRK45158.1"/>
    <property type="molecule type" value="Genomic_DNA"/>
</dbReference>
<comment type="similarity">
    <text evidence="2 8">Belongs to the CGI121/TPRKB family.</text>
</comment>
<dbReference type="Proteomes" id="UP000045706">
    <property type="component" value="Unassembled WGS sequence"/>
</dbReference>
<evidence type="ECO:0000313" key="10">
    <source>
        <dbReference type="EMBL" id="CRK45158.1"/>
    </source>
</evidence>
<dbReference type="GO" id="GO:0005829">
    <property type="term" value="C:cytosol"/>
    <property type="evidence" value="ECO:0007669"/>
    <property type="project" value="TreeGrafter"/>
</dbReference>
<dbReference type="Gene3D" id="3.30.2380.10">
    <property type="entry name" value="CGI121/TPRKB"/>
    <property type="match status" value="1"/>
</dbReference>
<dbReference type="SUPFAM" id="SSF143870">
    <property type="entry name" value="PF0523-like"/>
    <property type="match status" value="1"/>
</dbReference>
<name>A0A0G4NFF2_VERLO</name>
<keyword evidence="5" id="KW-0819">tRNA processing</keyword>
<evidence type="ECO:0000256" key="5">
    <source>
        <dbReference type="ARBA" id="ARBA00022694"/>
    </source>
</evidence>
<comment type="function">
    <text evidence="7">Component of the EKC/KEOPS complex that is required for the formation of a threonylcarbamoyl group on adenosine at position 37 (t(6)A37) in tRNAs that read codons beginning with adenine. The complex is probably involved in the transfer of the threonylcarbamoyl moiety of threonylcarbamoyl-AMP (TC-AMP) to the N6 group of A37. CGI121 acts as an allosteric effector that regulates the t(6)A activity of the complex. The EKC/KEOPS complex also promotes both telomere uncapping and telomere elongation. The complex is required for efficient recruitment of transcriptional coactivators. CGI121 is not required for tRNA modification.</text>
</comment>
<dbReference type="InterPro" id="IPR036504">
    <property type="entry name" value="CGI121/TPRKB_sf"/>
</dbReference>
<sequence length="389" mass="43010">MLDTIALDLVPADHQVHVALFRGVQNAGFLHSQLLARNAAFEYAFIDASVVASRTQILAAAFRALAAKLSDNLKTPNVHSELVTSLSPSNNIADAYRRFGISPATKDLVVVKITYPSDSASTPVSRDAIEKHLAENVEGTPAEFSDDELAVSTDWTKVKKYYKLNGLPWLDAIKDEQERKLQMDELVLGAMALRGVQRFLYLNYILSFPSRLQTHSTSRTPRDLGPHGVPSGSRPLHSSERPLVKVARMSQVDATDYSIRFKYGVHTILLFVDSLQSFSAINKSLLEVLRERFPNGLKISPTLTDVTPVPTSDDVRIVYGLPNNVNDLSQGWKVLRIDDDDKPVSKGLKDNIPVAFAFLADGEELEDAQFVVDVPTLDDEYEDELGSDS</sequence>
<comment type="subcellular location">
    <subcellularLocation>
        <location evidence="1">Nucleus</location>
    </subcellularLocation>
</comment>
<dbReference type="GO" id="GO:0000408">
    <property type="term" value="C:EKC/KEOPS complex"/>
    <property type="evidence" value="ECO:0007669"/>
    <property type="project" value="TreeGrafter"/>
</dbReference>
<evidence type="ECO:0000256" key="8">
    <source>
        <dbReference type="RuleBase" id="RU004398"/>
    </source>
</evidence>
<dbReference type="GO" id="GO:0005634">
    <property type="term" value="C:nucleus"/>
    <property type="evidence" value="ECO:0007669"/>
    <property type="project" value="UniProtKB-SubCell"/>
</dbReference>
<dbReference type="InterPro" id="IPR013926">
    <property type="entry name" value="CGI121/TPRKB"/>
</dbReference>
<protein>
    <recommendedName>
        <fullName evidence="4">EKC/KEOPS complex subunit CGI121</fullName>
    </recommendedName>
    <alternativeName>
        <fullName evidence="3">EKC/KEOPS complex subunit cgi121</fullName>
    </alternativeName>
</protein>